<dbReference type="PANTHER" id="PTHR11161">
    <property type="entry name" value="O-ACYLTRANSFERASE"/>
    <property type="match status" value="1"/>
</dbReference>
<dbReference type="OrthoDB" id="118951at2759"/>
<keyword evidence="1" id="KW-0472">Membrane</keyword>
<name>A0A7R8V074_HERIL</name>
<evidence type="ECO:0008006" key="4">
    <source>
        <dbReference type="Google" id="ProtNLM"/>
    </source>
</evidence>
<dbReference type="EMBL" id="LR899013">
    <property type="protein sequence ID" value="CAD7090163.1"/>
    <property type="molecule type" value="Genomic_DNA"/>
</dbReference>
<evidence type="ECO:0000313" key="2">
    <source>
        <dbReference type="EMBL" id="CAD7090163.1"/>
    </source>
</evidence>
<evidence type="ECO:0000256" key="1">
    <source>
        <dbReference type="SAM" id="Phobius"/>
    </source>
</evidence>
<dbReference type="AlphaFoldDB" id="A0A7R8V074"/>
<gene>
    <name evidence="2" type="ORF">HERILL_LOCUS12664</name>
</gene>
<dbReference type="InParanoid" id="A0A7R8V074"/>
<proteinExistence type="predicted"/>
<organism evidence="2 3">
    <name type="scientific">Hermetia illucens</name>
    <name type="common">Black soldier fly</name>
    <dbReference type="NCBI Taxonomy" id="343691"/>
    <lineage>
        <taxon>Eukaryota</taxon>
        <taxon>Metazoa</taxon>
        <taxon>Ecdysozoa</taxon>
        <taxon>Arthropoda</taxon>
        <taxon>Hexapoda</taxon>
        <taxon>Insecta</taxon>
        <taxon>Pterygota</taxon>
        <taxon>Neoptera</taxon>
        <taxon>Endopterygota</taxon>
        <taxon>Diptera</taxon>
        <taxon>Brachycera</taxon>
        <taxon>Stratiomyomorpha</taxon>
        <taxon>Stratiomyidae</taxon>
        <taxon>Hermetiinae</taxon>
        <taxon>Hermetia</taxon>
    </lineage>
</organism>
<reference evidence="2 3" key="1">
    <citation type="submission" date="2020-11" db="EMBL/GenBank/DDBJ databases">
        <authorList>
            <person name="Wallbank WR R."/>
            <person name="Pardo Diaz C."/>
            <person name="Kozak K."/>
            <person name="Martin S."/>
            <person name="Jiggins C."/>
            <person name="Moest M."/>
            <person name="Warren A I."/>
            <person name="Generalovic N T."/>
            <person name="Byers J.R.P. K."/>
            <person name="Montejo-Kovacevich G."/>
            <person name="Yen C E."/>
        </authorList>
    </citation>
    <scope>NUCLEOTIDE SEQUENCE [LARGE SCALE GENOMIC DNA]</scope>
</reference>
<accession>A0A7R8V074</accession>
<keyword evidence="3" id="KW-1185">Reference proteome</keyword>
<evidence type="ECO:0000313" key="3">
    <source>
        <dbReference type="Proteomes" id="UP000594454"/>
    </source>
</evidence>
<sequence>MVIVSGSFAVDTFFVLSGFLLAYHLLREMDKRGRLTFAHIMWMYFHRYLRLFPILAATILFTTTLHRFIGDGPLWKKVGGKVGINCPEYWWTSLLYIQNIVNPSKLFWEITKFSCKDIERNISTCLIGKPIFSLKTVIDRHCTSLG</sequence>
<keyword evidence="1" id="KW-1133">Transmembrane helix</keyword>
<keyword evidence="1" id="KW-0812">Transmembrane</keyword>
<feature type="transmembrane region" description="Helical" evidence="1">
    <location>
        <begin position="47"/>
        <end position="69"/>
    </location>
</feature>
<dbReference type="Proteomes" id="UP000594454">
    <property type="component" value="Chromosome 5"/>
</dbReference>
<protein>
    <recommendedName>
        <fullName evidence="4">Acyltransferase 3 domain-containing protein</fullName>
    </recommendedName>
</protein>
<dbReference type="PANTHER" id="PTHR11161:SF0">
    <property type="entry name" value="O-ACYLTRANSFERASE LIKE PROTEIN"/>
    <property type="match status" value="1"/>
</dbReference>
<dbReference type="InterPro" id="IPR052728">
    <property type="entry name" value="O2_lipid_transport_reg"/>
</dbReference>
<feature type="transmembrane region" description="Helical" evidence="1">
    <location>
        <begin position="6"/>
        <end position="26"/>
    </location>
</feature>